<gene>
    <name evidence="4" type="ORF">EVOR1521_LOCUS30567</name>
</gene>
<dbReference type="GO" id="GO:0008610">
    <property type="term" value="P:lipid biosynthetic process"/>
    <property type="evidence" value="ECO:0007669"/>
    <property type="project" value="InterPro"/>
</dbReference>
<keyword evidence="5" id="KW-1185">Reference proteome</keyword>
<name>A0AA36NJC2_9DINO</name>
<reference evidence="4" key="1">
    <citation type="submission" date="2023-08" db="EMBL/GenBank/DDBJ databases">
        <authorList>
            <person name="Chen Y."/>
            <person name="Shah S."/>
            <person name="Dougan E. K."/>
            <person name="Thang M."/>
            <person name="Chan C."/>
        </authorList>
    </citation>
    <scope>NUCLEOTIDE SEQUENCE</scope>
</reference>
<dbReference type="GO" id="GO:0008168">
    <property type="term" value="F:methyltransferase activity"/>
    <property type="evidence" value="ECO:0007669"/>
    <property type="project" value="UniProtKB-KW"/>
</dbReference>
<evidence type="ECO:0000256" key="2">
    <source>
        <dbReference type="ARBA" id="ARBA00022679"/>
    </source>
</evidence>
<organism evidence="4 5">
    <name type="scientific">Effrenium voratum</name>
    <dbReference type="NCBI Taxonomy" id="2562239"/>
    <lineage>
        <taxon>Eukaryota</taxon>
        <taxon>Sar</taxon>
        <taxon>Alveolata</taxon>
        <taxon>Dinophyceae</taxon>
        <taxon>Suessiales</taxon>
        <taxon>Symbiodiniaceae</taxon>
        <taxon>Effrenium</taxon>
    </lineage>
</organism>
<keyword evidence="2" id="KW-0808">Transferase</keyword>
<feature type="chain" id="PRO_5041308138" description="Rhamnosyl O-methyltransferase" evidence="3">
    <location>
        <begin position="20"/>
        <end position="334"/>
    </location>
</feature>
<dbReference type="InterPro" id="IPR029063">
    <property type="entry name" value="SAM-dependent_MTases_sf"/>
</dbReference>
<keyword evidence="3" id="KW-0732">Signal</keyword>
<dbReference type="Proteomes" id="UP001178507">
    <property type="component" value="Unassembled WGS sequence"/>
</dbReference>
<evidence type="ECO:0008006" key="6">
    <source>
        <dbReference type="Google" id="ProtNLM"/>
    </source>
</evidence>
<keyword evidence="1" id="KW-0489">Methyltransferase</keyword>
<evidence type="ECO:0000313" key="4">
    <source>
        <dbReference type="EMBL" id="CAJ1409477.1"/>
    </source>
</evidence>
<dbReference type="AlphaFoldDB" id="A0AA36NJC2"/>
<dbReference type="PANTHER" id="PTHR40048:SF1">
    <property type="entry name" value="RHAMNOSYL O-METHYLTRANSFERASE"/>
    <property type="match status" value="1"/>
</dbReference>
<sequence length="334" mass="37613">MAFAMRWTAVGLGLTAASAALTFADLDALPKSESLADGFKVSLVRPEDEPTNSGTKTIVPQSSLELLSEEERKTLEDYDAIFEKYSMFCNGRWLGVQVLQDSQDLMYLQHIVYMKKPDVIIETGTYKGGLTYFFATILDWIEREEGKSGQVISVDRHPPQLVFAANWFCPPCGDCVRAFDTPVWQRKVRFIQGLADEQDTFQEVAANLVELGSLLPPDQEHQEGVFGVNQSQTVVVNLDANHEFNGLLKELIYYAPFVSQNSYLIVQDAKLDKIWGTPGPTAALNAFLRLAPEGEFVVEDELKFHGYSQHIYLRRQRVTVSHSHFMDAAMQMSR</sequence>
<evidence type="ECO:0000256" key="3">
    <source>
        <dbReference type="SAM" id="SignalP"/>
    </source>
</evidence>
<protein>
    <recommendedName>
        <fullName evidence="6">Rhamnosyl O-methyltransferase</fullName>
    </recommendedName>
</protein>
<evidence type="ECO:0000256" key="1">
    <source>
        <dbReference type="ARBA" id="ARBA00022603"/>
    </source>
</evidence>
<comment type="caution">
    <text evidence="4">The sequence shown here is derived from an EMBL/GenBank/DDBJ whole genome shotgun (WGS) entry which is preliminary data.</text>
</comment>
<dbReference type="PANTHER" id="PTHR40048">
    <property type="entry name" value="RHAMNOSYL O-METHYLTRANSFERASE"/>
    <property type="match status" value="1"/>
</dbReference>
<dbReference type="GO" id="GO:0032259">
    <property type="term" value="P:methylation"/>
    <property type="evidence" value="ECO:0007669"/>
    <property type="project" value="UniProtKB-KW"/>
</dbReference>
<feature type="signal peptide" evidence="3">
    <location>
        <begin position="1"/>
        <end position="19"/>
    </location>
</feature>
<dbReference type="GO" id="GO:0005886">
    <property type="term" value="C:plasma membrane"/>
    <property type="evidence" value="ECO:0007669"/>
    <property type="project" value="TreeGrafter"/>
</dbReference>
<dbReference type="InterPro" id="IPR007072">
    <property type="entry name" value="RNMT_CmcI"/>
</dbReference>
<dbReference type="SUPFAM" id="SSF53335">
    <property type="entry name" value="S-adenosyl-L-methionine-dependent methyltransferases"/>
    <property type="match status" value="1"/>
</dbReference>
<accession>A0AA36NJC2</accession>
<dbReference type="EMBL" id="CAUJNA010003771">
    <property type="protein sequence ID" value="CAJ1409477.1"/>
    <property type="molecule type" value="Genomic_DNA"/>
</dbReference>
<dbReference type="Gene3D" id="3.40.50.150">
    <property type="entry name" value="Vaccinia Virus protein VP39"/>
    <property type="match status" value="1"/>
</dbReference>
<proteinExistence type="predicted"/>
<evidence type="ECO:0000313" key="5">
    <source>
        <dbReference type="Proteomes" id="UP001178507"/>
    </source>
</evidence>
<dbReference type="Pfam" id="PF04989">
    <property type="entry name" value="RMNT_CmcI"/>
    <property type="match status" value="2"/>
</dbReference>